<protein>
    <submittedName>
        <fullName evidence="6">Zinc transporter, ZIP family</fullName>
    </submittedName>
</protein>
<evidence type="ECO:0000256" key="2">
    <source>
        <dbReference type="ARBA" id="ARBA00022692"/>
    </source>
</evidence>
<feature type="transmembrane region" description="Helical" evidence="5">
    <location>
        <begin position="161"/>
        <end position="185"/>
    </location>
</feature>
<dbReference type="PANTHER" id="PTHR11040">
    <property type="entry name" value="ZINC/IRON TRANSPORTER"/>
    <property type="match status" value="1"/>
</dbReference>
<evidence type="ECO:0000256" key="5">
    <source>
        <dbReference type="SAM" id="Phobius"/>
    </source>
</evidence>
<dbReference type="GO" id="GO:0005385">
    <property type="term" value="F:zinc ion transmembrane transporter activity"/>
    <property type="evidence" value="ECO:0007669"/>
    <property type="project" value="TreeGrafter"/>
</dbReference>
<comment type="subcellular location">
    <subcellularLocation>
        <location evidence="1">Membrane</location>
        <topology evidence="1">Multi-pass membrane protein</topology>
    </subcellularLocation>
</comment>
<feature type="transmembrane region" description="Helical" evidence="5">
    <location>
        <begin position="6"/>
        <end position="24"/>
    </location>
</feature>
<reference evidence="7" key="1">
    <citation type="submission" date="2016-10" db="EMBL/GenBank/DDBJ databases">
        <authorList>
            <person name="Varghese N."/>
            <person name="Submissions S."/>
        </authorList>
    </citation>
    <scope>NUCLEOTIDE SEQUENCE [LARGE SCALE GENOMIC DNA]</scope>
    <source>
        <strain evidence="7">CGMCC 1.3703</strain>
    </source>
</reference>
<keyword evidence="4 5" id="KW-0472">Membrane</keyword>
<keyword evidence="2 5" id="KW-0812">Transmembrane</keyword>
<dbReference type="Proteomes" id="UP000198860">
    <property type="component" value="Unassembled WGS sequence"/>
</dbReference>
<keyword evidence="3 5" id="KW-1133">Transmembrane helix</keyword>
<dbReference type="EMBL" id="FNIZ01000004">
    <property type="protein sequence ID" value="SDO33350.1"/>
    <property type="molecule type" value="Genomic_DNA"/>
</dbReference>
<name>A0A1H0IPV7_HALAD</name>
<feature type="transmembrane region" description="Helical" evidence="5">
    <location>
        <begin position="191"/>
        <end position="211"/>
    </location>
</feature>
<evidence type="ECO:0000313" key="6">
    <source>
        <dbReference type="EMBL" id="SDO33350.1"/>
    </source>
</evidence>
<proteinExistence type="predicted"/>
<evidence type="ECO:0000256" key="4">
    <source>
        <dbReference type="ARBA" id="ARBA00023136"/>
    </source>
</evidence>
<evidence type="ECO:0000256" key="3">
    <source>
        <dbReference type="ARBA" id="ARBA00022989"/>
    </source>
</evidence>
<dbReference type="InterPro" id="IPR003689">
    <property type="entry name" value="ZIP"/>
</dbReference>
<keyword evidence="7" id="KW-1185">Reference proteome</keyword>
<evidence type="ECO:0000313" key="7">
    <source>
        <dbReference type="Proteomes" id="UP000198860"/>
    </source>
</evidence>
<evidence type="ECO:0000256" key="1">
    <source>
        <dbReference type="ARBA" id="ARBA00004141"/>
    </source>
</evidence>
<accession>A0A1H0IPV7</accession>
<dbReference type="AlphaFoldDB" id="A0A1H0IPV7"/>
<feature type="transmembrane region" description="Helical" evidence="5">
    <location>
        <begin position="36"/>
        <end position="56"/>
    </location>
</feature>
<dbReference type="STRING" id="240303.SAMN05421677_104149"/>
<gene>
    <name evidence="6" type="ORF">SAMN05421677_104149</name>
</gene>
<organism evidence="6 7">
    <name type="scientific">Halobacillus aidingensis</name>
    <dbReference type="NCBI Taxonomy" id="240303"/>
    <lineage>
        <taxon>Bacteria</taxon>
        <taxon>Bacillati</taxon>
        <taxon>Bacillota</taxon>
        <taxon>Bacilli</taxon>
        <taxon>Bacillales</taxon>
        <taxon>Bacillaceae</taxon>
        <taxon>Halobacillus</taxon>
    </lineage>
</organism>
<dbReference type="OrthoDB" id="9787346at2"/>
<sequence>MEWSLWVMVMSAFATSVGALPVLFIRSISHRRMDSILAYTAGIMVAASTYGLIPASLKLTNLYVLCFGVLVGALLLNVLEYIIPHIDLDHERSDVKLPQQAHMFVAAMTLHNIPEGLSVGASLASEVENLGLVVALSMGLQNAPEGFLVALFLLNQGVRKSLGVAMAFLTGVIECLASVFGFFMVHTALSLVPYGLAFAAGAMLFIVYKELIPETHGHGYERLATFSFLLGLLSMIGVVEWFR</sequence>
<dbReference type="GO" id="GO:0016020">
    <property type="term" value="C:membrane"/>
    <property type="evidence" value="ECO:0007669"/>
    <property type="project" value="UniProtKB-SubCell"/>
</dbReference>
<feature type="transmembrane region" description="Helical" evidence="5">
    <location>
        <begin position="62"/>
        <end position="83"/>
    </location>
</feature>
<feature type="transmembrane region" description="Helical" evidence="5">
    <location>
        <begin position="223"/>
        <end position="242"/>
    </location>
</feature>
<dbReference type="RefSeq" id="WP_089651563.1">
    <property type="nucleotide sequence ID" value="NZ_FNIZ01000004.1"/>
</dbReference>
<dbReference type="Pfam" id="PF02535">
    <property type="entry name" value="Zip"/>
    <property type="match status" value="1"/>
</dbReference>
<dbReference type="PANTHER" id="PTHR11040:SF70">
    <property type="entry name" value="OS05G0316100 PROTEIN"/>
    <property type="match status" value="1"/>
</dbReference>